<sequence length="114" mass="13318">MDHTENLSEDILHQALIQQQDMDLDYCGTIFNRALIDIEDKIILLGGSDLKCFELLQPRRNRDSVLPNEERTERNYGTNVLTAYIKENEPKMDKNQKETFDKITKAFSCMKMAF</sequence>
<gene>
    <name evidence="1" type="ORF">AVEN_17117_1</name>
</gene>
<name>A0A4Y2NID2_ARAVE</name>
<reference evidence="1 2" key="1">
    <citation type="journal article" date="2019" name="Sci. Rep.">
        <title>Orb-weaving spider Araneus ventricosus genome elucidates the spidroin gene catalogue.</title>
        <authorList>
            <person name="Kono N."/>
            <person name="Nakamura H."/>
            <person name="Ohtoshi R."/>
            <person name="Moran D.A.P."/>
            <person name="Shinohara A."/>
            <person name="Yoshida Y."/>
            <person name="Fujiwara M."/>
            <person name="Mori M."/>
            <person name="Tomita M."/>
            <person name="Arakawa K."/>
        </authorList>
    </citation>
    <scope>NUCLEOTIDE SEQUENCE [LARGE SCALE GENOMIC DNA]</scope>
</reference>
<dbReference type="EMBL" id="BGPR01009219">
    <property type="protein sequence ID" value="GBN38662.1"/>
    <property type="molecule type" value="Genomic_DNA"/>
</dbReference>
<dbReference type="OrthoDB" id="1728974at2759"/>
<dbReference type="Proteomes" id="UP000499080">
    <property type="component" value="Unassembled WGS sequence"/>
</dbReference>
<organism evidence="1 2">
    <name type="scientific">Araneus ventricosus</name>
    <name type="common">Orbweaver spider</name>
    <name type="synonym">Epeira ventricosa</name>
    <dbReference type="NCBI Taxonomy" id="182803"/>
    <lineage>
        <taxon>Eukaryota</taxon>
        <taxon>Metazoa</taxon>
        <taxon>Ecdysozoa</taxon>
        <taxon>Arthropoda</taxon>
        <taxon>Chelicerata</taxon>
        <taxon>Arachnida</taxon>
        <taxon>Araneae</taxon>
        <taxon>Araneomorphae</taxon>
        <taxon>Entelegynae</taxon>
        <taxon>Araneoidea</taxon>
        <taxon>Araneidae</taxon>
        <taxon>Araneus</taxon>
    </lineage>
</organism>
<evidence type="ECO:0000313" key="1">
    <source>
        <dbReference type="EMBL" id="GBN38662.1"/>
    </source>
</evidence>
<evidence type="ECO:0000313" key="2">
    <source>
        <dbReference type="Proteomes" id="UP000499080"/>
    </source>
</evidence>
<comment type="caution">
    <text evidence="1">The sequence shown here is derived from an EMBL/GenBank/DDBJ whole genome shotgun (WGS) entry which is preliminary data.</text>
</comment>
<proteinExistence type="predicted"/>
<accession>A0A4Y2NID2</accession>
<dbReference type="AlphaFoldDB" id="A0A4Y2NID2"/>
<keyword evidence="2" id="KW-1185">Reference proteome</keyword>
<protein>
    <submittedName>
        <fullName evidence="1">Uncharacterized protein</fullName>
    </submittedName>
</protein>